<dbReference type="EMBL" id="JAIWWW010000034">
    <property type="protein sequence ID" value="MCA4524539.1"/>
    <property type="molecule type" value="Genomic_DNA"/>
</dbReference>
<dbReference type="Proteomes" id="UP000438288">
    <property type="component" value="Unassembled WGS sequence"/>
</dbReference>
<name>A0A6I0YWH4_9BACE</name>
<dbReference type="GeneID" id="69484071"/>
<dbReference type="RefSeq" id="WP_141408668.1">
    <property type="nucleotide sequence ID" value="NZ_CP042282.1"/>
</dbReference>
<keyword evidence="1" id="KW-1133">Transmembrane helix</keyword>
<evidence type="ECO:0000313" key="5">
    <source>
        <dbReference type="Proteomes" id="UP000438288"/>
    </source>
</evidence>
<protein>
    <submittedName>
        <fullName evidence="3">Uncharacterized protein</fullName>
    </submittedName>
</protein>
<keyword evidence="1" id="KW-0472">Membrane</keyword>
<feature type="transmembrane region" description="Helical" evidence="1">
    <location>
        <begin position="90"/>
        <end position="112"/>
    </location>
</feature>
<dbReference type="EMBL" id="WDCP01000001">
    <property type="protein sequence ID" value="KAB6342102.1"/>
    <property type="molecule type" value="Genomic_DNA"/>
</dbReference>
<reference evidence="3 5" key="1">
    <citation type="journal article" date="2019" name="Nat. Med.">
        <title>A library of human gut bacterial isolates paired with longitudinal multiomics data enables mechanistic microbiome research.</title>
        <authorList>
            <person name="Poyet M."/>
            <person name="Groussin M."/>
            <person name="Gibbons S.M."/>
            <person name="Avila-Pacheco J."/>
            <person name="Jiang X."/>
            <person name="Kearney S.M."/>
            <person name="Perrotta A.R."/>
            <person name="Berdy B."/>
            <person name="Zhao S."/>
            <person name="Lieberman T.D."/>
            <person name="Swanson P.K."/>
            <person name="Smith M."/>
            <person name="Roesemann S."/>
            <person name="Alexander J.E."/>
            <person name="Rich S.A."/>
            <person name="Livny J."/>
            <person name="Vlamakis H."/>
            <person name="Clish C."/>
            <person name="Bullock K."/>
            <person name="Deik A."/>
            <person name="Scott J."/>
            <person name="Pierce K.A."/>
            <person name="Xavier R.J."/>
            <person name="Alm E.J."/>
        </authorList>
    </citation>
    <scope>NUCLEOTIDE SEQUENCE [LARGE SCALE GENOMIC DNA]</scope>
    <source>
        <strain evidence="3 5">BIOML-A16</strain>
    </source>
</reference>
<proteinExistence type="predicted"/>
<dbReference type="Proteomes" id="UP000747074">
    <property type="component" value="Unassembled WGS sequence"/>
</dbReference>
<evidence type="ECO:0000313" key="2">
    <source>
        <dbReference type="EMBL" id="HJG13057.1"/>
    </source>
</evidence>
<sequence length="132" mass="15289">MDELVQTSTEVSRAMYLTCSSLLHHFIVCSTPSPTQRNPSPHSTDFCPRDESIYPACWAYIFSVVSIYTYYAEYIDPSANLRKLNALKALYLVCSIFLRGMSFSAFSRYFLLSRRLQTTLKRLKPDYNMNIQ</sequence>
<comment type="caution">
    <text evidence="3">The sequence shown here is derived from an EMBL/GenBank/DDBJ whole genome shotgun (WGS) entry which is preliminary data.</text>
</comment>
<accession>A0A6I0YWH4</accession>
<dbReference type="Proteomes" id="UP001197958">
    <property type="component" value="Unassembled WGS sequence"/>
</dbReference>
<keyword evidence="1" id="KW-0812">Transmembrane</keyword>
<dbReference type="AlphaFoldDB" id="A0A6I0YWH4"/>
<evidence type="ECO:0000313" key="3">
    <source>
        <dbReference type="EMBL" id="KAB6342102.1"/>
    </source>
</evidence>
<reference evidence="2" key="3">
    <citation type="submission" date="2021-09" db="EMBL/GenBank/DDBJ databases">
        <authorList>
            <person name="Gilroy R."/>
        </authorList>
    </citation>
    <scope>NUCLEOTIDE SEQUENCE</scope>
    <source>
        <strain evidence="2">CHK154-13316</strain>
    </source>
</reference>
<feature type="transmembrane region" description="Helical" evidence="1">
    <location>
        <begin position="53"/>
        <end position="70"/>
    </location>
</feature>
<organism evidence="3 5">
    <name type="scientific">Bacteroides xylanisolvens</name>
    <dbReference type="NCBI Taxonomy" id="371601"/>
    <lineage>
        <taxon>Bacteria</taxon>
        <taxon>Pseudomonadati</taxon>
        <taxon>Bacteroidota</taxon>
        <taxon>Bacteroidia</taxon>
        <taxon>Bacteroidales</taxon>
        <taxon>Bacteroidaceae</taxon>
        <taxon>Bacteroides</taxon>
    </lineage>
</organism>
<evidence type="ECO:0000256" key="1">
    <source>
        <dbReference type="SAM" id="Phobius"/>
    </source>
</evidence>
<dbReference type="EMBL" id="DYVL01000168">
    <property type="protein sequence ID" value="HJG13057.1"/>
    <property type="molecule type" value="Genomic_DNA"/>
</dbReference>
<gene>
    <name evidence="3" type="ORF">GAZ43_01195</name>
    <name evidence="2" type="ORF">K8V07_14155</name>
    <name evidence="4" type="ORF">LDZ35_15160</name>
</gene>
<evidence type="ECO:0000313" key="4">
    <source>
        <dbReference type="EMBL" id="MCA4524539.1"/>
    </source>
</evidence>
<reference evidence="4" key="4">
    <citation type="submission" date="2023-08" db="EMBL/GenBank/DDBJ databases">
        <title>Mucin Metabolism Genes Underlie the Key Renovations of Bacteroides xylanisolvens Genomes in Captive Great Apes.</title>
        <authorList>
            <person name="Nishida A.H."/>
        </authorList>
    </citation>
    <scope>NUCLEOTIDE SEQUENCE</scope>
    <source>
        <strain evidence="4">P19.10B</strain>
    </source>
</reference>
<reference evidence="2" key="2">
    <citation type="journal article" date="2021" name="PeerJ">
        <title>Extensive microbial diversity within the chicken gut microbiome revealed by metagenomics and culture.</title>
        <authorList>
            <person name="Gilroy R."/>
            <person name="Ravi A."/>
            <person name="Getino M."/>
            <person name="Pursley I."/>
            <person name="Horton D.L."/>
            <person name="Alikhan N.F."/>
            <person name="Baker D."/>
            <person name="Gharbi K."/>
            <person name="Hall N."/>
            <person name="Watson M."/>
            <person name="Adriaenssens E.M."/>
            <person name="Foster-Nyarko E."/>
            <person name="Jarju S."/>
            <person name="Secka A."/>
            <person name="Antonio M."/>
            <person name="Oren A."/>
            <person name="Chaudhuri R.R."/>
            <person name="La Ragione R."/>
            <person name="Hildebrand F."/>
            <person name="Pallen M.J."/>
        </authorList>
    </citation>
    <scope>NUCLEOTIDE SEQUENCE</scope>
    <source>
        <strain evidence="2">CHK154-13316</strain>
    </source>
</reference>